<name>A0A315Z892_SEDFL</name>
<dbReference type="SUPFAM" id="SSF51182">
    <property type="entry name" value="RmlC-like cupins"/>
    <property type="match status" value="1"/>
</dbReference>
<dbReference type="GO" id="GO:0003700">
    <property type="term" value="F:DNA-binding transcription factor activity"/>
    <property type="evidence" value="ECO:0007669"/>
    <property type="project" value="InterPro"/>
</dbReference>
<dbReference type="SUPFAM" id="SSF46689">
    <property type="entry name" value="Homeodomain-like"/>
    <property type="match status" value="2"/>
</dbReference>
<dbReference type="InterPro" id="IPR018060">
    <property type="entry name" value="HTH_AraC"/>
</dbReference>
<evidence type="ECO:0000313" key="6">
    <source>
        <dbReference type="Proteomes" id="UP000245535"/>
    </source>
</evidence>
<dbReference type="SMART" id="SM00342">
    <property type="entry name" value="HTH_ARAC"/>
    <property type="match status" value="1"/>
</dbReference>
<keyword evidence="6" id="KW-1185">Reference proteome</keyword>
<dbReference type="PANTHER" id="PTHR43280:SF2">
    <property type="entry name" value="HTH-TYPE TRANSCRIPTIONAL REGULATOR EXSA"/>
    <property type="match status" value="1"/>
</dbReference>
<dbReference type="OrthoDB" id="4480133at2"/>
<dbReference type="InterPro" id="IPR014710">
    <property type="entry name" value="RmlC-like_jellyroll"/>
</dbReference>
<accession>A0A315Z892</accession>
<dbReference type="InterPro" id="IPR011051">
    <property type="entry name" value="RmlC_Cupin_sf"/>
</dbReference>
<dbReference type="Proteomes" id="UP000245535">
    <property type="component" value="Unassembled WGS sequence"/>
</dbReference>
<evidence type="ECO:0000313" key="5">
    <source>
        <dbReference type="EMBL" id="PWJ40145.1"/>
    </source>
</evidence>
<dbReference type="Gene3D" id="1.10.10.60">
    <property type="entry name" value="Homeodomain-like"/>
    <property type="match status" value="2"/>
</dbReference>
<dbReference type="GO" id="GO:0043565">
    <property type="term" value="F:sequence-specific DNA binding"/>
    <property type="evidence" value="ECO:0007669"/>
    <property type="project" value="InterPro"/>
</dbReference>
<proteinExistence type="predicted"/>
<evidence type="ECO:0000259" key="4">
    <source>
        <dbReference type="PROSITE" id="PS01124"/>
    </source>
</evidence>
<feature type="domain" description="HTH araC/xylS-type" evidence="4">
    <location>
        <begin position="181"/>
        <end position="279"/>
    </location>
</feature>
<comment type="caution">
    <text evidence="5">The sequence shown here is derived from an EMBL/GenBank/DDBJ whole genome shotgun (WGS) entry which is preliminary data.</text>
</comment>
<dbReference type="InterPro" id="IPR009057">
    <property type="entry name" value="Homeodomain-like_sf"/>
</dbReference>
<dbReference type="PROSITE" id="PS01124">
    <property type="entry name" value="HTH_ARAC_FAMILY_2"/>
    <property type="match status" value="1"/>
</dbReference>
<reference evidence="5 6" key="1">
    <citation type="submission" date="2018-03" db="EMBL/GenBank/DDBJ databases">
        <title>Genomic Encyclopedia of Archaeal and Bacterial Type Strains, Phase II (KMG-II): from individual species to whole genera.</title>
        <authorList>
            <person name="Goeker M."/>
        </authorList>
    </citation>
    <scope>NUCLEOTIDE SEQUENCE [LARGE SCALE GENOMIC DNA]</scope>
    <source>
        <strain evidence="5 6">DSM 28229</strain>
    </source>
</reference>
<dbReference type="Gene3D" id="2.60.120.10">
    <property type="entry name" value="Jelly Rolls"/>
    <property type="match status" value="1"/>
</dbReference>
<sequence>MKPVIEKIERNPNQSFSIRKFTTPCPQGIFHYHEEIELTYVINAKGKRFIAGIMEEFESGDLVLIGKNIPHYYQLDSDYPHHDILVLQFKDDFLGKNLFDIPELKRFGELCEKAKRGISFSIEDSEEIKKTLLAIHNMSNENRLFTLLDVFNRLMNISDYKFIGLPVEEKITNESDQQRIHTIYSFVANNFSDKILLEDVSALVNMTEPAFCRYFKKLTRNSFLTYLNEYRIGKACEELLKTEKNVALIAEESGFQNIANFNRQFKKVMNVAPSVYRKAIFENKKGEN</sequence>
<dbReference type="RefSeq" id="WP_109620608.1">
    <property type="nucleotide sequence ID" value="NZ_QGDO01000005.1"/>
</dbReference>
<organism evidence="5 6">
    <name type="scientific">Sediminitomix flava</name>
    <dbReference type="NCBI Taxonomy" id="379075"/>
    <lineage>
        <taxon>Bacteria</taxon>
        <taxon>Pseudomonadati</taxon>
        <taxon>Bacteroidota</taxon>
        <taxon>Cytophagia</taxon>
        <taxon>Cytophagales</taxon>
        <taxon>Flammeovirgaceae</taxon>
        <taxon>Sediminitomix</taxon>
    </lineage>
</organism>
<keyword evidence="2" id="KW-0238">DNA-binding</keyword>
<keyword evidence="1" id="KW-0805">Transcription regulation</keyword>
<evidence type="ECO:0000256" key="1">
    <source>
        <dbReference type="ARBA" id="ARBA00023015"/>
    </source>
</evidence>
<protein>
    <submittedName>
        <fullName evidence="5">AraC family transcriptional regulator</fullName>
    </submittedName>
</protein>
<dbReference type="EMBL" id="QGDO01000005">
    <property type="protein sequence ID" value="PWJ40145.1"/>
    <property type="molecule type" value="Genomic_DNA"/>
</dbReference>
<keyword evidence="3" id="KW-0804">Transcription</keyword>
<gene>
    <name evidence="5" type="ORF">BC781_105213</name>
</gene>
<evidence type="ECO:0000256" key="2">
    <source>
        <dbReference type="ARBA" id="ARBA00023125"/>
    </source>
</evidence>
<evidence type="ECO:0000256" key="3">
    <source>
        <dbReference type="ARBA" id="ARBA00023163"/>
    </source>
</evidence>
<dbReference type="Pfam" id="PF12833">
    <property type="entry name" value="HTH_18"/>
    <property type="match status" value="1"/>
</dbReference>
<dbReference type="PANTHER" id="PTHR43280">
    <property type="entry name" value="ARAC-FAMILY TRANSCRIPTIONAL REGULATOR"/>
    <property type="match status" value="1"/>
</dbReference>
<dbReference type="AlphaFoldDB" id="A0A315Z892"/>